<dbReference type="InterPro" id="IPR014756">
    <property type="entry name" value="Ig_E-set"/>
</dbReference>
<accession>A0ABM1E9P1</accession>
<dbReference type="InterPro" id="IPR013783">
    <property type="entry name" value="Ig-like_fold"/>
</dbReference>
<dbReference type="InterPro" id="IPR044801">
    <property type="entry name" value="Filamin"/>
</dbReference>
<evidence type="ECO:0000256" key="1">
    <source>
        <dbReference type="ARBA" id="ARBA00009238"/>
    </source>
</evidence>
<dbReference type="Pfam" id="PF00630">
    <property type="entry name" value="Filamin"/>
    <property type="match status" value="9"/>
</dbReference>
<feature type="repeat" description="Filamin" evidence="3">
    <location>
        <begin position="444"/>
        <end position="545"/>
    </location>
</feature>
<dbReference type="GeneID" id="106810146"/>
<evidence type="ECO:0000256" key="3">
    <source>
        <dbReference type="PROSITE-ProRule" id="PRU00087"/>
    </source>
</evidence>
<organism evidence="4 5">
    <name type="scientific">Priapulus caudatus</name>
    <name type="common">Priapulid worm</name>
    <dbReference type="NCBI Taxonomy" id="37621"/>
    <lineage>
        <taxon>Eukaryota</taxon>
        <taxon>Metazoa</taxon>
        <taxon>Ecdysozoa</taxon>
        <taxon>Scalidophora</taxon>
        <taxon>Priapulida</taxon>
        <taxon>Priapulimorpha</taxon>
        <taxon>Priapulimorphida</taxon>
        <taxon>Priapulidae</taxon>
        <taxon>Priapulus</taxon>
    </lineage>
</organism>
<name>A0ABM1E9P1_PRICU</name>
<dbReference type="Gene3D" id="2.60.40.10">
    <property type="entry name" value="Immunoglobulins"/>
    <property type="match status" value="9"/>
</dbReference>
<dbReference type="PROSITE" id="PS50194">
    <property type="entry name" value="FILAMIN_REPEAT"/>
    <property type="match status" value="9"/>
</dbReference>
<dbReference type="SMART" id="SM00557">
    <property type="entry name" value="IG_FLMN"/>
    <property type="match status" value="8"/>
</dbReference>
<feature type="repeat" description="Filamin" evidence="3">
    <location>
        <begin position="15"/>
        <end position="67"/>
    </location>
</feature>
<evidence type="ECO:0000256" key="2">
    <source>
        <dbReference type="ARBA" id="ARBA00022737"/>
    </source>
</evidence>
<protein>
    <submittedName>
        <fullName evidence="5">Filamin-B-like</fullName>
    </submittedName>
</protein>
<dbReference type="Proteomes" id="UP000695022">
    <property type="component" value="Unplaced"/>
</dbReference>
<evidence type="ECO:0000313" key="4">
    <source>
        <dbReference type="Proteomes" id="UP000695022"/>
    </source>
</evidence>
<dbReference type="RefSeq" id="XP_014668912.1">
    <property type="nucleotide sequence ID" value="XM_014813426.1"/>
</dbReference>
<dbReference type="PANTHER" id="PTHR38537:SF16">
    <property type="entry name" value="CALPONIN-HOMOLOGY (CH) DOMAIN-CONTAINING PROTEIN"/>
    <property type="match status" value="1"/>
</dbReference>
<feature type="repeat" description="Filamin" evidence="3">
    <location>
        <begin position="174"/>
        <end position="267"/>
    </location>
</feature>
<dbReference type="PANTHER" id="PTHR38537">
    <property type="entry name" value="JITTERBUG, ISOFORM N"/>
    <property type="match status" value="1"/>
</dbReference>
<proteinExistence type="inferred from homology"/>
<evidence type="ECO:0000313" key="5">
    <source>
        <dbReference type="RefSeq" id="XP_014668912.1"/>
    </source>
</evidence>
<sequence length="911" mass="100160">MARDGYNHNRNRLFFTGPRGNPVECQVYLWKGRIYRAEYRPNEVGSHKVDVIYNDLAIPGSPFVCEVYDVSKIRVHAADDGVVGQTLNFKVDTSQAGYGNIEPEMKARGHDVPLRKLNQGSGIYMLTFTPQEPVRTKLYLTFNGHPEARPSKGSVGSPFEVHVKDFAMQQTHLGLTHEPGHVVASGRGLKGGRVGDRLWFVAEVHTAEGQLETFITAPNGSHIQARQSKQKDGDYKIDWSPTVPGRYQIDVMQSGRAIMGSPFYAEVYDPSRVVIEEVTQAMVAHEAGFKVIYVDAGRADLLVTITSPSGGNLPFDIHEGSGFTYISYVAQEPGKHRVVITYGGDDVPRSPLTVLADEAQAGMVIATGDGLYRCLVDEEAHFTVRGLKDQPVVRVDGPNSIAKVTVRPVPEQGWKIFYTPVEVGIFNIKIFGNGREITGSPYHPKVTDPRRVKVVGGWHSIMDANNRLYLKVGEEKRIQFDITEAGPGEIMADVDGPHDQVPVAVEKPSDTRRRVCFTPPIEGHYELSLFWNKVPLPKSPMEGYATLSSPSRSPVSPSKGSMTRHVVESSSMTTKHISGTEGNTKVILRGRGLQEAKTKQEAEFIIDGSHCAPGRPVASIQSTSKSGFGIPVDVEQIDNNVYRCVYVINTPGAYLLNIMWGDRHVSGSPFKVSVTGSLCDPNKVTLSGEGLKGGVIGRDLVSKIDTRRAGPGELTAHCVGPQKVAYCELFDHRDGTYTLNIRPQEAGKHTLHVKYDGENVPGSPFVLRVAGAPDASKVKVYGPGIEDGVLALYQSRFICETRGAGAGQLTVRIRGPKGAFRVEMQRESQKDRTILCKYDPTEPGEYFVHVKWSGVDVPGSPFKVCIFDTQDELERYRRGGWVPTWGPVEPQHGGSLYSPVYRPAIPWGQDM</sequence>
<feature type="repeat" description="Filamin" evidence="3">
    <location>
        <begin position="356"/>
        <end position="446"/>
    </location>
</feature>
<feature type="repeat" description="Filamin" evidence="3">
    <location>
        <begin position="278"/>
        <end position="356"/>
    </location>
</feature>
<keyword evidence="4" id="KW-1185">Reference proteome</keyword>
<feature type="repeat" description="Filamin" evidence="3">
    <location>
        <begin position="676"/>
        <end position="769"/>
    </location>
</feature>
<dbReference type="InterPro" id="IPR001298">
    <property type="entry name" value="Filamin/ABP280_rpt"/>
</dbReference>
<dbReference type="InterPro" id="IPR017868">
    <property type="entry name" value="Filamin/ABP280_repeat-like"/>
</dbReference>
<gene>
    <name evidence="5" type="primary">LOC106810146</name>
</gene>
<feature type="repeat" description="Filamin" evidence="3">
    <location>
        <begin position="578"/>
        <end position="674"/>
    </location>
</feature>
<comment type="similarity">
    <text evidence="1">Belongs to the filamin family.</text>
</comment>
<feature type="repeat" description="Filamin" evidence="3">
    <location>
        <begin position="770"/>
        <end position="866"/>
    </location>
</feature>
<reference evidence="5" key="1">
    <citation type="submission" date="2025-08" db="UniProtKB">
        <authorList>
            <consortium name="RefSeq"/>
        </authorList>
    </citation>
    <scope>IDENTIFICATION</scope>
</reference>
<keyword evidence="2" id="KW-0677">Repeat</keyword>
<dbReference type="SUPFAM" id="SSF81296">
    <property type="entry name" value="E set domains"/>
    <property type="match status" value="9"/>
</dbReference>
<feature type="repeat" description="Filamin" evidence="3">
    <location>
        <begin position="81"/>
        <end position="163"/>
    </location>
</feature>